<gene>
    <name evidence="4" type="ORF">SAMN04489732_123129</name>
</gene>
<protein>
    <recommendedName>
        <fullName evidence="3">LTD domain-containing protein</fullName>
    </recommendedName>
</protein>
<evidence type="ECO:0000313" key="4">
    <source>
        <dbReference type="EMBL" id="SEP53001.1"/>
    </source>
</evidence>
<dbReference type="InterPro" id="IPR001322">
    <property type="entry name" value="Lamin_tail_dom"/>
</dbReference>
<dbReference type="InterPro" id="IPR005135">
    <property type="entry name" value="Endo/exonuclease/phosphatase"/>
</dbReference>
<feature type="chain" id="PRO_5011468898" description="LTD domain-containing protein" evidence="2">
    <location>
        <begin position="41"/>
        <end position="837"/>
    </location>
</feature>
<dbReference type="PROSITE" id="PS51841">
    <property type="entry name" value="LTD"/>
    <property type="match status" value="1"/>
</dbReference>
<feature type="region of interest" description="Disordered" evidence="1">
    <location>
        <begin position="676"/>
        <end position="696"/>
    </location>
</feature>
<dbReference type="STRING" id="394193.SAMN04489732_123129"/>
<dbReference type="Pfam" id="PF03372">
    <property type="entry name" value="Exo_endo_phos"/>
    <property type="match status" value="1"/>
</dbReference>
<name>A0A1H8YLX9_9PSEU</name>
<sequence length="837" mass="87022">MTISRRPAVGSTTGVRRATLSVAVVTGVVLSGVAAPAALAAPSADAVIAEVYGGGGNSGTTLTNDFVELGNRGGTAFPLDRYSVQYLPGSASPTSTWQVTNLAGSVGAGARYLVAEGKGAGGTVALPTPDATGAIAMSAAAGTVALVNGTTALTCKTAADCAADPRVKDLVGFGAATVREGSPTAAPANGTSVSRAASLADTDDNSADFTVGDATATNSKGETAGGGGDPGQPPVDAKIHDIQGFTRISPFKDKKVGDVTGIVTAVRGFGSSRGFWMTDPNPDSDPRTSEGLFVFTGSTTPAVAVGDAITASGTVKEFYPDAPATSNYQSLTELSSAQWTVGSHANPLPAPTVITPDQVPDVLAPNTGGNIEPLPLEPAKYSLDFWESHESEIVSVSDARVVGPSNSYDELYVTTKPQQNPTPRGGTVYPSYDKINTGVLKVQSIIPFDQQPFPKVNTGDVLTGVTSGPVEYSSFGGYTLFASQLGAAKDSKLQKEVTRRQRPGELAVATYNVENLAPSDPDTKFAQLAHGIVDNLAAPDVVNLEEIQDNDGATNDGVVASDVTLKKFTDAIVAAGGPHYQAREIDPVNDADGGQPGGNIRVGFLFNPARVSFVDRPGGGALSSVDVVKDHGKAHLTQSPGRVDPTNEAWTDSRKPLAGEFVFQGRTVFIIANHFNSKGGDQPTHGRYQPPTRSSEVQRQKQATVLQSFVGKLLTADPGANVVVAGDLNDYQFSPALAKLTSGGYLKDLISTLPAAERYSYVFEGQSQVLDHILASAALRGVDYDVVHINAEFADQASDHDPQIVRFRPSAGNKLADWAYDLADYVDQLLGRTAPRK</sequence>
<dbReference type="CDD" id="cd04486">
    <property type="entry name" value="YhcR_OBF_like"/>
    <property type="match status" value="1"/>
</dbReference>
<organism evidence="4 5">
    <name type="scientific">Amycolatopsis saalfeldensis</name>
    <dbReference type="NCBI Taxonomy" id="394193"/>
    <lineage>
        <taxon>Bacteria</taxon>
        <taxon>Bacillati</taxon>
        <taxon>Actinomycetota</taxon>
        <taxon>Actinomycetes</taxon>
        <taxon>Pseudonocardiales</taxon>
        <taxon>Pseudonocardiaceae</taxon>
        <taxon>Amycolatopsis</taxon>
    </lineage>
</organism>
<evidence type="ECO:0000256" key="2">
    <source>
        <dbReference type="SAM" id="SignalP"/>
    </source>
</evidence>
<dbReference type="PANTHER" id="PTHR42834">
    <property type="entry name" value="ENDONUCLEASE/EXONUCLEASE/PHOSPHATASE FAMILY PROTEIN (AFU_ORTHOLOGUE AFUA_3G09210)"/>
    <property type="match status" value="1"/>
</dbReference>
<dbReference type="EMBL" id="FOEF01000023">
    <property type="protein sequence ID" value="SEP53001.1"/>
    <property type="molecule type" value="Genomic_DNA"/>
</dbReference>
<dbReference type="PANTHER" id="PTHR42834:SF1">
    <property type="entry name" value="ENDONUCLEASE_EXONUCLEASE_PHOSPHATASE FAMILY PROTEIN (AFU_ORTHOLOGUE AFUA_3G09210)"/>
    <property type="match status" value="1"/>
</dbReference>
<feature type="signal peptide" evidence="2">
    <location>
        <begin position="1"/>
        <end position="40"/>
    </location>
</feature>
<reference evidence="4 5" key="1">
    <citation type="submission" date="2016-10" db="EMBL/GenBank/DDBJ databases">
        <authorList>
            <person name="de Groot N.N."/>
        </authorList>
    </citation>
    <scope>NUCLEOTIDE SEQUENCE [LARGE SCALE GENOMIC DNA]</scope>
    <source>
        <strain evidence="4 5">DSM 44993</strain>
    </source>
</reference>
<evidence type="ECO:0000256" key="1">
    <source>
        <dbReference type="SAM" id="MobiDB-lite"/>
    </source>
</evidence>
<dbReference type="SUPFAM" id="SSF56219">
    <property type="entry name" value="DNase I-like"/>
    <property type="match status" value="1"/>
</dbReference>
<feature type="region of interest" description="Disordered" evidence="1">
    <location>
        <begin position="204"/>
        <end position="234"/>
    </location>
</feature>
<dbReference type="AlphaFoldDB" id="A0A1H8YLX9"/>
<evidence type="ECO:0000259" key="3">
    <source>
        <dbReference type="PROSITE" id="PS51841"/>
    </source>
</evidence>
<dbReference type="InterPro" id="IPR036691">
    <property type="entry name" value="Endo/exonu/phosph_ase_sf"/>
</dbReference>
<evidence type="ECO:0000313" key="5">
    <source>
        <dbReference type="Proteomes" id="UP000198582"/>
    </source>
</evidence>
<proteinExistence type="predicted"/>
<dbReference type="GO" id="GO:0003824">
    <property type="term" value="F:catalytic activity"/>
    <property type="evidence" value="ECO:0007669"/>
    <property type="project" value="InterPro"/>
</dbReference>
<feature type="domain" description="LTD" evidence="3">
    <location>
        <begin position="33"/>
        <end position="175"/>
    </location>
</feature>
<keyword evidence="2" id="KW-0732">Signal</keyword>
<dbReference type="Gene3D" id="3.60.10.10">
    <property type="entry name" value="Endonuclease/exonuclease/phosphatase"/>
    <property type="match status" value="1"/>
</dbReference>
<dbReference type="Proteomes" id="UP000198582">
    <property type="component" value="Unassembled WGS sequence"/>
</dbReference>
<keyword evidence="5" id="KW-1185">Reference proteome</keyword>
<accession>A0A1H8YLX9</accession>